<dbReference type="OrthoDB" id="9095096at2"/>
<dbReference type="EMBL" id="UGSK01000001">
    <property type="protein sequence ID" value="SUB01628.1"/>
    <property type="molecule type" value="Genomic_DNA"/>
</dbReference>
<dbReference type="Proteomes" id="UP000255000">
    <property type="component" value="Unassembled WGS sequence"/>
</dbReference>
<dbReference type="Pfam" id="PF09391">
    <property type="entry name" value="DUF2000"/>
    <property type="match status" value="1"/>
</dbReference>
<dbReference type="InterPro" id="IPR023476">
    <property type="entry name" value="Pep_tRNA_hydro_II_dom_sf"/>
</dbReference>
<reference evidence="1 2" key="1">
    <citation type="submission" date="2018-06" db="EMBL/GenBank/DDBJ databases">
        <authorList>
            <consortium name="Pathogen Informatics"/>
            <person name="Doyle S."/>
        </authorList>
    </citation>
    <scope>NUCLEOTIDE SEQUENCE [LARGE SCALE GENOMIC DNA]</scope>
    <source>
        <strain evidence="1 2">NCTC13350</strain>
    </source>
</reference>
<organism evidence="1 2">
    <name type="scientific">Pannonibacter phragmitetus</name>
    <dbReference type="NCBI Taxonomy" id="121719"/>
    <lineage>
        <taxon>Bacteria</taxon>
        <taxon>Pseudomonadati</taxon>
        <taxon>Pseudomonadota</taxon>
        <taxon>Alphaproteobacteria</taxon>
        <taxon>Hyphomicrobiales</taxon>
        <taxon>Stappiaceae</taxon>
        <taxon>Pannonibacter</taxon>
    </lineage>
</organism>
<evidence type="ECO:0000313" key="2">
    <source>
        <dbReference type="Proteomes" id="UP000255000"/>
    </source>
</evidence>
<proteinExistence type="predicted"/>
<dbReference type="Gene3D" id="3.40.1490.10">
    <property type="entry name" value="Bit1"/>
    <property type="match status" value="1"/>
</dbReference>
<dbReference type="SUPFAM" id="SSF102462">
    <property type="entry name" value="Peptidyl-tRNA hydrolase II"/>
    <property type="match status" value="1"/>
</dbReference>
<protein>
    <submittedName>
        <fullName evidence="1">Uncharacterized protein conserved in bacteria</fullName>
    </submittedName>
</protein>
<sequence>MTLKPVIILSTSLPKGLQANFAAILGMSLGRLQPDLIGPATPDSEGRLLEGITQVAVPVLGAPAEELGSLFSAAENMPVRLAYMRAAFEARNYADYTARIAAAPLSEHEPQAILVAGPRKAVDRLCGALPLLK</sequence>
<accession>A0A378ZX27</accession>
<evidence type="ECO:0000313" key="1">
    <source>
        <dbReference type="EMBL" id="SUB01628.1"/>
    </source>
</evidence>
<dbReference type="RefSeq" id="WP_019966617.1">
    <property type="nucleotide sequence ID" value="NZ_UGSK01000001.1"/>
</dbReference>
<dbReference type="AlphaFoldDB" id="A0A378ZX27"/>
<name>A0A378ZX27_9HYPH</name>
<dbReference type="InterPro" id="IPR018988">
    <property type="entry name" value="DUF2000"/>
</dbReference>
<gene>
    <name evidence="1" type="ORF">NCTC13350_02572</name>
</gene>